<dbReference type="RefSeq" id="WP_121658090.1">
    <property type="nucleotide sequence ID" value="NZ_BMEK01000001.1"/>
</dbReference>
<evidence type="ECO:0000256" key="1">
    <source>
        <dbReference type="SAM" id="SignalP"/>
    </source>
</evidence>
<proteinExistence type="predicted"/>
<dbReference type="Proteomes" id="UP000282460">
    <property type="component" value="Unassembled WGS sequence"/>
</dbReference>
<reference evidence="2 3" key="1">
    <citation type="submission" date="2018-10" db="EMBL/GenBank/DDBJ databases">
        <authorList>
            <person name="Li J."/>
        </authorList>
    </citation>
    <scope>NUCLEOTIDE SEQUENCE [LARGE SCALE GENOMIC DNA]</scope>
    <source>
        <strain evidence="2 3">ZD1-4</strain>
    </source>
</reference>
<comment type="caution">
    <text evidence="2">The sequence shown here is derived from an EMBL/GenBank/DDBJ whole genome shotgun (WGS) entry which is preliminary data.</text>
</comment>
<feature type="signal peptide" evidence="1">
    <location>
        <begin position="1"/>
        <end position="26"/>
    </location>
</feature>
<organism evidence="2 3">
    <name type="scientific">Mycetocola zhadangensis</name>
    <dbReference type="NCBI Taxonomy" id="1164595"/>
    <lineage>
        <taxon>Bacteria</taxon>
        <taxon>Bacillati</taxon>
        <taxon>Actinomycetota</taxon>
        <taxon>Actinomycetes</taxon>
        <taxon>Micrococcales</taxon>
        <taxon>Microbacteriaceae</taxon>
        <taxon>Mycetocola</taxon>
    </lineage>
</organism>
<sequence length="284" mass="29383">MRRRTVLIGLISAVLATTAVGCSALALPTPTASPDTVRFEVTQARTDYSSGTLVLRVINEGSESITVSNATLSWPGFAAPAAWPKPTEVTAGRTVDLRTTVPDVACGNTIEPSDAPTLSVTLGSGDPATVTPSDPLGTLPRLHDTECITVRVDRVLTLDTAGPLTIDGSGANAVAVIPLRFTPTGANGSVLIRSVASTPLLAPEDGSDSWPLSVTMDAASAVHEVNLRIRPARCDSHAIAEDKIGTVLVLTVDVDGVTGAYRFAVDDATRAALYGFVKQVCGLP</sequence>
<dbReference type="EMBL" id="RCWJ01000001">
    <property type="protein sequence ID" value="RLQ85725.1"/>
    <property type="molecule type" value="Genomic_DNA"/>
</dbReference>
<name>A0A3L7J5T6_9MICO</name>
<keyword evidence="3" id="KW-1185">Reference proteome</keyword>
<protein>
    <recommendedName>
        <fullName evidence="4">DUF4232 domain-containing protein</fullName>
    </recommendedName>
</protein>
<keyword evidence="1" id="KW-0732">Signal</keyword>
<gene>
    <name evidence="2" type="ORF">D9V28_02315</name>
</gene>
<accession>A0A3L7J5T6</accession>
<evidence type="ECO:0000313" key="3">
    <source>
        <dbReference type="Proteomes" id="UP000282460"/>
    </source>
</evidence>
<evidence type="ECO:0000313" key="2">
    <source>
        <dbReference type="EMBL" id="RLQ85725.1"/>
    </source>
</evidence>
<dbReference type="PROSITE" id="PS51257">
    <property type="entry name" value="PROKAR_LIPOPROTEIN"/>
    <property type="match status" value="1"/>
</dbReference>
<feature type="chain" id="PRO_5039180180" description="DUF4232 domain-containing protein" evidence="1">
    <location>
        <begin position="27"/>
        <end position="284"/>
    </location>
</feature>
<dbReference type="AlphaFoldDB" id="A0A3L7J5T6"/>
<dbReference type="OrthoDB" id="3784033at2"/>
<evidence type="ECO:0008006" key="4">
    <source>
        <dbReference type="Google" id="ProtNLM"/>
    </source>
</evidence>